<evidence type="ECO:0000259" key="10">
    <source>
        <dbReference type="PROSITE" id="PS51198"/>
    </source>
</evidence>
<keyword evidence="3 9" id="KW-0347">Helicase</keyword>
<dbReference type="GO" id="GO:0003677">
    <property type="term" value="F:DNA binding"/>
    <property type="evidence" value="ECO:0007669"/>
    <property type="project" value="InterPro"/>
</dbReference>
<dbReference type="GO" id="GO:0043138">
    <property type="term" value="F:3'-5' DNA helicase activity"/>
    <property type="evidence" value="ECO:0007669"/>
    <property type="project" value="UniProtKB-EC"/>
</dbReference>
<dbReference type="GO" id="GO:0005829">
    <property type="term" value="C:cytosol"/>
    <property type="evidence" value="ECO:0007669"/>
    <property type="project" value="TreeGrafter"/>
</dbReference>
<dbReference type="Proteomes" id="UP000191680">
    <property type="component" value="Unassembled WGS sequence"/>
</dbReference>
<evidence type="ECO:0000256" key="3">
    <source>
        <dbReference type="ARBA" id="ARBA00022806"/>
    </source>
</evidence>
<dbReference type="Pfam" id="PF00580">
    <property type="entry name" value="UvrD-helicase"/>
    <property type="match status" value="1"/>
</dbReference>
<evidence type="ECO:0000256" key="7">
    <source>
        <dbReference type="ARBA" id="ARBA00034808"/>
    </source>
</evidence>
<dbReference type="InterPro" id="IPR000212">
    <property type="entry name" value="DNA_helicase_UvrD/REP"/>
</dbReference>
<evidence type="ECO:0000256" key="6">
    <source>
        <dbReference type="ARBA" id="ARBA00034617"/>
    </source>
</evidence>
<organism evidence="12 13">
    <name type="scientific">Croceivirga radicis</name>
    <dbReference type="NCBI Taxonomy" id="1929488"/>
    <lineage>
        <taxon>Bacteria</taxon>
        <taxon>Pseudomonadati</taxon>
        <taxon>Bacteroidota</taxon>
        <taxon>Flavobacteriia</taxon>
        <taxon>Flavobacteriales</taxon>
        <taxon>Flavobacteriaceae</taxon>
        <taxon>Croceivirga</taxon>
    </lineage>
</organism>
<comment type="catalytic activity">
    <reaction evidence="6">
        <text>Couples ATP hydrolysis with the unwinding of duplex DNA by translocating in the 3'-5' direction.</text>
        <dbReference type="EC" id="5.6.2.4"/>
    </reaction>
</comment>
<accession>A0A1V6LVX7</accession>
<dbReference type="OrthoDB" id="9810135at2"/>
<comment type="catalytic activity">
    <reaction evidence="8">
        <text>ATP + H2O = ADP + phosphate + H(+)</text>
        <dbReference type="Rhea" id="RHEA:13065"/>
        <dbReference type="ChEBI" id="CHEBI:15377"/>
        <dbReference type="ChEBI" id="CHEBI:15378"/>
        <dbReference type="ChEBI" id="CHEBI:30616"/>
        <dbReference type="ChEBI" id="CHEBI:43474"/>
        <dbReference type="ChEBI" id="CHEBI:456216"/>
        <dbReference type="EC" id="5.6.2.4"/>
    </reaction>
</comment>
<proteinExistence type="predicted"/>
<feature type="binding site" evidence="9">
    <location>
        <begin position="11"/>
        <end position="18"/>
    </location>
    <ligand>
        <name>ATP</name>
        <dbReference type="ChEBI" id="CHEBI:30616"/>
    </ligand>
</feature>
<dbReference type="InterPro" id="IPR014016">
    <property type="entry name" value="UvrD-like_ATP-bd"/>
</dbReference>
<reference evidence="12 13" key="1">
    <citation type="submission" date="2016-12" db="EMBL/GenBank/DDBJ databases">
        <authorList>
            <person name="Song W.-J."/>
            <person name="Kurnit D.M."/>
        </authorList>
    </citation>
    <scope>NUCLEOTIDE SEQUENCE [LARGE SCALE GENOMIC DNA]</scope>
    <source>
        <strain evidence="12 13">HSG9</strain>
    </source>
</reference>
<gene>
    <name evidence="12" type="ORF">BUL40_01925</name>
</gene>
<evidence type="ECO:0000256" key="1">
    <source>
        <dbReference type="ARBA" id="ARBA00022741"/>
    </source>
</evidence>
<dbReference type="Gene3D" id="3.40.50.300">
    <property type="entry name" value="P-loop containing nucleotide triphosphate hydrolases"/>
    <property type="match status" value="3"/>
</dbReference>
<evidence type="ECO:0000259" key="11">
    <source>
        <dbReference type="PROSITE" id="PS51217"/>
    </source>
</evidence>
<protein>
    <recommendedName>
        <fullName evidence="7">DNA 3'-5' helicase</fullName>
        <ecNumber evidence="7">5.6.2.4</ecNumber>
    </recommendedName>
</protein>
<evidence type="ECO:0000313" key="12">
    <source>
        <dbReference type="EMBL" id="OQD44334.1"/>
    </source>
</evidence>
<dbReference type="AlphaFoldDB" id="A0A1V6LVX7"/>
<evidence type="ECO:0000256" key="9">
    <source>
        <dbReference type="PROSITE-ProRule" id="PRU00560"/>
    </source>
</evidence>
<keyword evidence="2 9" id="KW-0378">Hydrolase</keyword>
<keyword evidence="1 9" id="KW-0547">Nucleotide-binding</keyword>
<keyword evidence="13" id="KW-1185">Reference proteome</keyword>
<keyword evidence="5" id="KW-0413">Isomerase</keyword>
<dbReference type="EC" id="5.6.2.4" evidence="7"/>
<dbReference type="InterPro" id="IPR014017">
    <property type="entry name" value="DNA_helicase_UvrD-like_C"/>
</dbReference>
<evidence type="ECO:0000256" key="5">
    <source>
        <dbReference type="ARBA" id="ARBA00023235"/>
    </source>
</evidence>
<dbReference type="RefSeq" id="WP_080317847.1">
    <property type="nucleotide sequence ID" value="NZ_MTBC01000001.1"/>
</dbReference>
<feature type="domain" description="UvrD-like helicase C-terminal" evidence="11">
    <location>
        <begin position="471"/>
        <end position="723"/>
    </location>
</feature>
<dbReference type="Pfam" id="PF13361">
    <property type="entry name" value="UvrD_C"/>
    <property type="match status" value="2"/>
</dbReference>
<dbReference type="EMBL" id="MTBC01000001">
    <property type="protein sequence ID" value="OQD44334.1"/>
    <property type="molecule type" value="Genomic_DNA"/>
</dbReference>
<dbReference type="GO" id="GO:0016887">
    <property type="term" value="F:ATP hydrolysis activity"/>
    <property type="evidence" value="ECO:0007669"/>
    <property type="project" value="RHEA"/>
</dbReference>
<sequence length="1027" mass="117913">MNTNGFKILDASAGSGKTYQLVKIYLKKILADSTTRGFRSLLAITFTNKAVAEMKDRILNSLYTFSKDLALTQENSMFIELTQELGLTPEALQRKAKFTLKEILHNYAFFEVATIDKFTHKIVRTFAKDLKIAQNFEVVMDTDQLLDEAIAQLYYRIGSDEQLTKTLVSFALEKVNNQKSWNVTFDLKKIGQLLFNENHFIEIEKLQNLTISNFEEVKTSLKEKITIKENGLKSLAEELLSLFEQNELEHSDFSRGSLPKFLTKVAAQDFNLSFDTQWVQNIDSVPLYPKKCEQHKQEIIDGLQPKIAEDFKKIEAGFYQIQFYTNVYKNILPLTVLNEIAKELQDISVKKRKLHIAEFNKLIASQIKDQPVPYIYERLGERYRHFFVDEFQDTSAMQWQNLIPLMANGLESLNEKGENGSVLLVGDVKQSIYRWRGGNPEQFVQLLNGDSAPFSVPVQTNRLASNYRSHKTIVDFNNSFFQHVSKYLNNQNFRSIFQSESSQEATNDKEGYVQISFLAPEQEEIAYCECVLADIDQLKNKGHLYKDICVLVRNNKHAVEVANFLSEHQIPIISNEALLLENNEEVSFVLSFFKFLLEPEERAYAFEILNYLANKHLLGYDFIQANLETLYTFLLEQHQLDCYLLTNFSVLDIAEILIAAFDLAPTSHAHLTHLLDVIMDYQENENTDLYGFINYWNSKNNLAITVPTNLDAVSIMTIHRSKGLEFPFVLFPFATSKLNDKAKTDKLWIPDQENAIPHLEKLLVNGNKDLLNHSASSAAILEKEYQLAELDNINVLYVALTRPVKGLFIYTDQKQKEGYGAFFESYLQEQNLWSPDKQTYQYGNIPEGATVKKQEDSSIIPYLYRSEEPPYTYSISQTIFWDDDTQSSVEKGNNLHTILEDIHTQKDIEPTIKKSINLGLIGNVDAKAIESLLENLVSHPKLAPFFASDTIGYNEVELLDTTGQIVRLDRLVVVGKNAIVIDYKTGKESLYHQKQLQKYEAILSKMGYFVSQKILIYLNETVKPLFL</sequence>
<dbReference type="PANTHER" id="PTHR11070:SF67">
    <property type="entry name" value="DNA 3'-5' HELICASE"/>
    <property type="match status" value="1"/>
</dbReference>
<evidence type="ECO:0000256" key="2">
    <source>
        <dbReference type="ARBA" id="ARBA00022801"/>
    </source>
</evidence>
<dbReference type="SUPFAM" id="SSF52540">
    <property type="entry name" value="P-loop containing nucleoside triphosphate hydrolases"/>
    <property type="match status" value="1"/>
</dbReference>
<feature type="domain" description="UvrD-like helicase ATP-binding" evidence="10">
    <location>
        <begin position="1"/>
        <end position="470"/>
    </location>
</feature>
<dbReference type="PANTHER" id="PTHR11070">
    <property type="entry name" value="UVRD / RECB / PCRA DNA HELICASE FAMILY MEMBER"/>
    <property type="match status" value="1"/>
</dbReference>
<dbReference type="Gene3D" id="1.10.3170.10">
    <property type="entry name" value="Recbcd, chain B, domain 2"/>
    <property type="match status" value="1"/>
</dbReference>
<dbReference type="GO" id="GO:0000725">
    <property type="term" value="P:recombinational repair"/>
    <property type="evidence" value="ECO:0007669"/>
    <property type="project" value="TreeGrafter"/>
</dbReference>
<dbReference type="PROSITE" id="PS51198">
    <property type="entry name" value="UVRD_HELICASE_ATP_BIND"/>
    <property type="match status" value="1"/>
</dbReference>
<dbReference type="PROSITE" id="PS51217">
    <property type="entry name" value="UVRD_HELICASE_CTER"/>
    <property type="match status" value="1"/>
</dbReference>
<comment type="caution">
    <text evidence="12">The sequence shown here is derived from an EMBL/GenBank/DDBJ whole genome shotgun (WGS) entry which is preliminary data.</text>
</comment>
<keyword evidence="4 9" id="KW-0067">ATP-binding</keyword>
<name>A0A1V6LVX7_9FLAO</name>
<dbReference type="GO" id="GO:0005524">
    <property type="term" value="F:ATP binding"/>
    <property type="evidence" value="ECO:0007669"/>
    <property type="project" value="UniProtKB-UniRule"/>
</dbReference>
<evidence type="ECO:0000256" key="4">
    <source>
        <dbReference type="ARBA" id="ARBA00022840"/>
    </source>
</evidence>
<evidence type="ECO:0000313" key="13">
    <source>
        <dbReference type="Proteomes" id="UP000191680"/>
    </source>
</evidence>
<evidence type="ECO:0000256" key="8">
    <source>
        <dbReference type="ARBA" id="ARBA00048988"/>
    </source>
</evidence>
<dbReference type="InterPro" id="IPR027417">
    <property type="entry name" value="P-loop_NTPase"/>
</dbReference>